<dbReference type="Proteomes" id="UP000694555">
    <property type="component" value="Unplaced"/>
</dbReference>
<proteinExistence type="predicted"/>
<accession>A0A8C0B9X0</accession>
<evidence type="ECO:0000313" key="2">
    <source>
        <dbReference type="Proteomes" id="UP000694555"/>
    </source>
</evidence>
<keyword evidence="2" id="KW-1185">Reference proteome</keyword>
<reference evidence="1" key="2">
    <citation type="submission" date="2025-09" db="UniProtKB">
        <authorList>
            <consortium name="Ensembl"/>
        </authorList>
    </citation>
    <scope>IDENTIFICATION</scope>
</reference>
<evidence type="ECO:0000313" key="1">
    <source>
        <dbReference type="Ensembl" id="ENSBJAP00000013957.1"/>
    </source>
</evidence>
<name>A0A8C0B9X0_9AVES</name>
<dbReference type="Ensembl" id="ENSBJAT00000014332.1">
    <property type="protein sequence ID" value="ENSBJAP00000013957.1"/>
    <property type="gene ID" value="ENSBJAG00000009282.1"/>
</dbReference>
<sequence length="129" mass="13980">MQPLPGQAGKRHNLIYLQINHDFTAICLPQAVESPISLALPSAWAESPHPAPARQVSEKPPAAVREPRFAFHPFWYPSAFTGFGGITSNLQSHEIGSRHRSSCPLLAHSPPGLSCSSLPILEDNVLLQA</sequence>
<reference evidence="1" key="1">
    <citation type="submission" date="2025-08" db="UniProtKB">
        <authorList>
            <consortium name="Ensembl"/>
        </authorList>
    </citation>
    <scope>IDENTIFICATION</scope>
</reference>
<dbReference type="AlphaFoldDB" id="A0A8C0B9X0"/>
<protein>
    <submittedName>
        <fullName evidence="1">Uncharacterized protein</fullName>
    </submittedName>
</protein>
<organism evidence="1 2">
    <name type="scientific">Buteo japonicus</name>
    <dbReference type="NCBI Taxonomy" id="224669"/>
    <lineage>
        <taxon>Eukaryota</taxon>
        <taxon>Metazoa</taxon>
        <taxon>Chordata</taxon>
        <taxon>Craniata</taxon>
        <taxon>Vertebrata</taxon>
        <taxon>Euteleostomi</taxon>
        <taxon>Archelosauria</taxon>
        <taxon>Archosauria</taxon>
        <taxon>Dinosauria</taxon>
        <taxon>Saurischia</taxon>
        <taxon>Theropoda</taxon>
        <taxon>Coelurosauria</taxon>
        <taxon>Aves</taxon>
        <taxon>Neognathae</taxon>
        <taxon>Neoaves</taxon>
        <taxon>Telluraves</taxon>
        <taxon>Accipitrimorphae</taxon>
        <taxon>Accipitriformes</taxon>
        <taxon>Accipitridae</taxon>
        <taxon>Accipitrinae</taxon>
        <taxon>Buteo</taxon>
    </lineage>
</organism>